<name>A0A1H7P1E5_9GAMM</name>
<feature type="non-terminal residue" evidence="1">
    <location>
        <position position="92"/>
    </location>
</feature>
<sequence length="92" mass="10297">MQRRTLDDWKSLVDKQIASGLSVPKFCQQHQLNPKYFYGRKATIVKNESQTGFMQAHVVTQHTMMVSEHQKANFSLTTSAGELSLPGTTSAP</sequence>
<organism evidence="1 2">
    <name type="scientific">Colwellia chukchiensis</name>
    <dbReference type="NCBI Taxonomy" id="641665"/>
    <lineage>
        <taxon>Bacteria</taxon>
        <taxon>Pseudomonadati</taxon>
        <taxon>Pseudomonadota</taxon>
        <taxon>Gammaproteobacteria</taxon>
        <taxon>Alteromonadales</taxon>
        <taxon>Colwelliaceae</taxon>
        <taxon>Colwellia</taxon>
    </lineage>
</organism>
<dbReference type="AlphaFoldDB" id="A0A1H7P1E5"/>
<dbReference type="STRING" id="641665.GCA_002104455_01587"/>
<gene>
    <name evidence="1" type="ORF">SAMN05216262_108143</name>
</gene>
<keyword evidence="2" id="KW-1185">Reference proteome</keyword>
<protein>
    <recommendedName>
        <fullName evidence="3">Transposase</fullName>
    </recommendedName>
</protein>
<evidence type="ECO:0008006" key="3">
    <source>
        <dbReference type="Google" id="ProtNLM"/>
    </source>
</evidence>
<dbReference type="EMBL" id="FOBI01000008">
    <property type="protein sequence ID" value="SEL29065.1"/>
    <property type="molecule type" value="Genomic_DNA"/>
</dbReference>
<evidence type="ECO:0000313" key="1">
    <source>
        <dbReference type="EMBL" id="SEL29065.1"/>
    </source>
</evidence>
<accession>A0A1H7P1E5</accession>
<proteinExistence type="predicted"/>
<dbReference type="NCBIfam" id="NF047593">
    <property type="entry name" value="IS66_ISAeme5_TnpA"/>
    <property type="match status" value="1"/>
</dbReference>
<evidence type="ECO:0000313" key="2">
    <source>
        <dbReference type="Proteomes" id="UP000199297"/>
    </source>
</evidence>
<reference evidence="2" key="1">
    <citation type="submission" date="2016-10" db="EMBL/GenBank/DDBJ databases">
        <authorList>
            <person name="Varghese N."/>
            <person name="Submissions S."/>
        </authorList>
    </citation>
    <scope>NUCLEOTIDE SEQUENCE [LARGE SCALE GENOMIC DNA]</scope>
    <source>
        <strain evidence="2">CGMCC 1.9127</strain>
    </source>
</reference>
<dbReference type="Proteomes" id="UP000199297">
    <property type="component" value="Unassembled WGS sequence"/>
</dbReference>